<reference evidence="3 4" key="1">
    <citation type="submission" date="2018-01" db="EMBL/GenBank/DDBJ databases">
        <title>Whole genome analyses suggest that Burkholderia sensu lato contains two further novel genera in the rhizoxinica-symbiotica group Mycetohabitans gen. nov., and Trinickia gen. nov.: implications for the evolution of diazotrophy and nodulation in the Burkholderiaceae.</title>
        <authorList>
            <person name="Estrada-de los Santos P."/>
            <person name="Palmer M."/>
            <person name="Chavez-Ramirez B."/>
            <person name="Beukes C."/>
            <person name="Steenkamp E.T."/>
            <person name="Hirsch A.M."/>
            <person name="Manyaka P."/>
            <person name="Maluk M."/>
            <person name="Lafos M."/>
            <person name="Crook M."/>
            <person name="Gross E."/>
            <person name="Simon M.F."/>
            <person name="Bueno dos Reis Junior F."/>
            <person name="Poole P.S."/>
            <person name="Venter S.N."/>
            <person name="James E.K."/>
        </authorList>
    </citation>
    <scope>NUCLEOTIDE SEQUENCE [LARGE SCALE GENOMIC DNA]</scope>
    <source>
        <strain evidence="3 4">GIMN1.004</strain>
    </source>
</reference>
<dbReference type="PANTHER" id="PTHR46268:SF15">
    <property type="entry name" value="UNIVERSAL STRESS PROTEIN HP_0031"/>
    <property type="match status" value="1"/>
</dbReference>
<feature type="domain" description="UspA" evidence="2">
    <location>
        <begin position="155"/>
        <end position="277"/>
    </location>
</feature>
<feature type="domain" description="UspA" evidence="2">
    <location>
        <begin position="3"/>
        <end position="144"/>
    </location>
</feature>
<comment type="similarity">
    <text evidence="1">Belongs to the universal stress protein A family.</text>
</comment>
<dbReference type="Proteomes" id="UP000235616">
    <property type="component" value="Unassembled WGS sequence"/>
</dbReference>
<evidence type="ECO:0000259" key="2">
    <source>
        <dbReference type="Pfam" id="PF00582"/>
    </source>
</evidence>
<dbReference type="EMBL" id="PNYA01000020">
    <property type="protein sequence ID" value="PMS17209.1"/>
    <property type="molecule type" value="Genomic_DNA"/>
</dbReference>
<dbReference type="RefSeq" id="WP_102647328.1">
    <property type="nucleotide sequence ID" value="NZ_PNYA01000020.1"/>
</dbReference>
<evidence type="ECO:0000256" key="1">
    <source>
        <dbReference type="ARBA" id="ARBA00008791"/>
    </source>
</evidence>
<dbReference type="AlphaFoldDB" id="A0A2N7VJ71"/>
<dbReference type="SUPFAM" id="SSF52402">
    <property type="entry name" value="Adenine nucleotide alpha hydrolases-like"/>
    <property type="match status" value="2"/>
</dbReference>
<dbReference type="CDD" id="cd00293">
    <property type="entry name" value="USP-like"/>
    <property type="match status" value="1"/>
</dbReference>
<evidence type="ECO:0000313" key="3">
    <source>
        <dbReference type="EMBL" id="PMS17209.1"/>
    </source>
</evidence>
<comment type="caution">
    <text evidence="3">The sequence shown here is derived from an EMBL/GenBank/DDBJ whole genome shotgun (WGS) entry which is preliminary data.</text>
</comment>
<dbReference type="InterPro" id="IPR006015">
    <property type="entry name" value="Universal_stress_UspA"/>
</dbReference>
<dbReference type="PANTHER" id="PTHR46268">
    <property type="entry name" value="STRESS RESPONSE PROTEIN NHAX"/>
    <property type="match status" value="1"/>
</dbReference>
<dbReference type="Pfam" id="PF00582">
    <property type="entry name" value="Usp"/>
    <property type="match status" value="2"/>
</dbReference>
<dbReference type="InterPro" id="IPR006016">
    <property type="entry name" value="UspA"/>
</dbReference>
<sequence>MSYKSLLVHLDTSQAAQRRLEFAFRLAQRFDARLSAILTLTRPEIGSFYVMAGSAEFLAEHERVSQEQRELLERAFKAEAARTGVQGDWRVTTAYANEVVPAAARFADLVIAGQFDPNDPESLVANQFLEHLILDSGRPVLVVPYVGTFASFGTHVVLAWDQSREAARAVADALPIVRTAKQTTIVTLGAPGGEPPGSRLPGADIAAVIARHGAAVAVDEMAATSAGAVGEALLSHAADLSADLLVMGCYGHARWRELVLGGASRTVLRSMTIPVLMSH</sequence>
<protein>
    <submittedName>
        <fullName evidence="3">Universal stress protein UspA</fullName>
    </submittedName>
</protein>
<evidence type="ECO:0000313" key="4">
    <source>
        <dbReference type="Proteomes" id="UP000235616"/>
    </source>
</evidence>
<proteinExistence type="inferred from homology"/>
<name>A0A2N7VJ71_9BURK</name>
<organism evidence="3 4">
    <name type="scientific">Trinickia dabaoshanensis</name>
    <dbReference type="NCBI Taxonomy" id="564714"/>
    <lineage>
        <taxon>Bacteria</taxon>
        <taxon>Pseudomonadati</taxon>
        <taxon>Pseudomonadota</taxon>
        <taxon>Betaproteobacteria</taxon>
        <taxon>Burkholderiales</taxon>
        <taxon>Burkholderiaceae</taxon>
        <taxon>Trinickia</taxon>
    </lineage>
</organism>
<dbReference type="OrthoDB" id="9804721at2"/>
<gene>
    <name evidence="3" type="ORF">C0Z18_20810</name>
</gene>
<accession>A0A2N7VJ71</accession>
<dbReference type="PRINTS" id="PR01438">
    <property type="entry name" value="UNVRSLSTRESS"/>
</dbReference>
<keyword evidence="4" id="KW-1185">Reference proteome</keyword>
<dbReference type="Gene3D" id="3.40.50.12370">
    <property type="match status" value="1"/>
</dbReference>